<protein>
    <recommendedName>
        <fullName evidence="7">TPR domain protein</fullName>
    </recommendedName>
</protein>
<evidence type="ECO:0000313" key="6">
    <source>
        <dbReference type="Proteomes" id="UP001305779"/>
    </source>
</evidence>
<comment type="caution">
    <text evidence="5">The sequence shown here is derived from an EMBL/GenBank/DDBJ whole genome shotgun (WGS) entry which is preliminary data.</text>
</comment>
<dbReference type="PANTHER" id="PTHR45588">
    <property type="entry name" value="TPR DOMAIN-CONTAINING PROTEIN"/>
    <property type="match status" value="1"/>
</dbReference>
<keyword evidence="4" id="KW-0175">Coiled coil</keyword>
<evidence type="ECO:0000256" key="1">
    <source>
        <dbReference type="ARBA" id="ARBA00022737"/>
    </source>
</evidence>
<keyword evidence="1" id="KW-0677">Repeat</keyword>
<proteinExistence type="predicted"/>
<sequence length="562" mass="63501">MGENEAASKHEEYFNLGSYSRRISTKNSTAQTWFNRGLVWSYGFNHEEALHCFEKAIDEDPDCCMAHWGLAYVLGPNYNKPWEIFDEQEKKENLNRARNALQEAKDVAEREDASVTPIERILIEAAQFRYREDTNDSSSWNQDYALAMSQVYEQFGYDLDVAALYADSLMQLTPWALWDLRTGKPSEGSRTLEAKSVLDSAISMPGGNEHPGLLHLYIHLMEMSASPESALPVANHLRGLVPDAGHLQHMPTHLDVLCGDWKQAMESNAAAIEADERYLARAGALNFYSLYRSHNYHFRVYAAMFAGSLKAALDTTTRLEGCLPDDLLRIESPPMADWLESFLSLRVHVLVRFGKWQDLLDLTIPKDQSLYCVTTAMINYGKAVALAVTGRVEEAEARRKDFQDAVSKVPESRTLFNNTAIDILEVAAAILDGELEYRRGNIKIGFDHLRKAIDLSDNLPYDEPWGWMQPPRHAYGALTLEQGNVEEALAVYKADLGLDDTLPRALRHPNNIWALHGYHECLKRLVRTAEAEDVSKQLEQMKADADVSVTASCFCRREVNGF</sequence>
<dbReference type="Proteomes" id="UP001305779">
    <property type="component" value="Unassembled WGS sequence"/>
</dbReference>
<dbReference type="PANTHER" id="PTHR45588:SF1">
    <property type="entry name" value="WW DOMAIN-CONTAINING PROTEIN"/>
    <property type="match status" value="1"/>
</dbReference>
<name>A0ABR0F240_ZASCE</name>
<feature type="coiled-coil region" evidence="4">
    <location>
        <begin position="84"/>
        <end position="114"/>
    </location>
</feature>
<dbReference type="InterPro" id="IPR011990">
    <property type="entry name" value="TPR-like_helical_dom_sf"/>
</dbReference>
<reference evidence="5 6" key="1">
    <citation type="journal article" date="2023" name="G3 (Bethesda)">
        <title>A chromosome-level genome assembly of Zasmidium syzygii isolated from banana leaves.</title>
        <authorList>
            <person name="van Westerhoven A.C."/>
            <person name="Mehrabi R."/>
            <person name="Talebi R."/>
            <person name="Steentjes M.B.F."/>
            <person name="Corcolon B."/>
            <person name="Chong P.A."/>
            <person name="Kema G.H.J."/>
            <person name="Seidl M.F."/>
        </authorList>
    </citation>
    <scope>NUCLEOTIDE SEQUENCE [LARGE SCALE GENOMIC DNA]</scope>
    <source>
        <strain evidence="5 6">P124</strain>
    </source>
</reference>
<evidence type="ECO:0008006" key="7">
    <source>
        <dbReference type="Google" id="ProtNLM"/>
    </source>
</evidence>
<evidence type="ECO:0000256" key="2">
    <source>
        <dbReference type="ARBA" id="ARBA00022803"/>
    </source>
</evidence>
<accession>A0ABR0F240</accession>
<evidence type="ECO:0000256" key="3">
    <source>
        <dbReference type="PROSITE-ProRule" id="PRU00339"/>
    </source>
</evidence>
<organism evidence="5 6">
    <name type="scientific">Zasmidium cellare</name>
    <name type="common">Wine cellar mold</name>
    <name type="synonym">Racodium cellare</name>
    <dbReference type="NCBI Taxonomy" id="395010"/>
    <lineage>
        <taxon>Eukaryota</taxon>
        <taxon>Fungi</taxon>
        <taxon>Dikarya</taxon>
        <taxon>Ascomycota</taxon>
        <taxon>Pezizomycotina</taxon>
        <taxon>Dothideomycetes</taxon>
        <taxon>Dothideomycetidae</taxon>
        <taxon>Mycosphaerellales</taxon>
        <taxon>Mycosphaerellaceae</taxon>
        <taxon>Zasmidium</taxon>
    </lineage>
</organism>
<dbReference type="SUPFAM" id="SSF48452">
    <property type="entry name" value="TPR-like"/>
    <property type="match status" value="1"/>
</dbReference>
<dbReference type="Pfam" id="PF07719">
    <property type="entry name" value="TPR_2"/>
    <property type="match status" value="1"/>
</dbReference>
<evidence type="ECO:0000256" key="4">
    <source>
        <dbReference type="SAM" id="Coils"/>
    </source>
</evidence>
<keyword evidence="2 3" id="KW-0802">TPR repeat</keyword>
<evidence type="ECO:0000313" key="5">
    <source>
        <dbReference type="EMBL" id="KAK4508014.1"/>
    </source>
</evidence>
<dbReference type="SMART" id="SM00028">
    <property type="entry name" value="TPR"/>
    <property type="match status" value="2"/>
</dbReference>
<feature type="repeat" description="TPR" evidence="3">
    <location>
        <begin position="30"/>
        <end position="63"/>
    </location>
</feature>
<dbReference type="InterPro" id="IPR013105">
    <property type="entry name" value="TPR_2"/>
</dbReference>
<dbReference type="EMBL" id="JAXOVC010000001">
    <property type="protein sequence ID" value="KAK4508014.1"/>
    <property type="molecule type" value="Genomic_DNA"/>
</dbReference>
<dbReference type="InterPro" id="IPR019734">
    <property type="entry name" value="TPR_rpt"/>
</dbReference>
<keyword evidence="6" id="KW-1185">Reference proteome</keyword>
<dbReference type="PROSITE" id="PS50005">
    <property type="entry name" value="TPR"/>
    <property type="match status" value="1"/>
</dbReference>
<gene>
    <name evidence="5" type="ORF">PRZ48_001749</name>
</gene>
<dbReference type="Gene3D" id="1.25.40.10">
    <property type="entry name" value="Tetratricopeptide repeat domain"/>
    <property type="match status" value="2"/>
</dbReference>